<proteinExistence type="predicted"/>
<reference evidence="1" key="1">
    <citation type="submission" date="2022-07" db="EMBL/GenBank/DDBJ databases">
        <title>Genome Sequence of Lecanicillium saksenae.</title>
        <authorList>
            <person name="Buettner E."/>
        </authorList>
    </citation>
    <scope>NUCLEOTIDE SEQUENCE</scope>
    <source>
        <strain evidence="1">VT-O1</strain>
    </source>
</reference>
<gene>
    <name evidence="1" type="ORF">NLG97_g5703</name>
</gene>
<keyword evidence="2" id="KW-1185">Reference proteome</keyword>
<dbReference type="EMBL" id="JANAKD010000670">
    <property type="protein sequence ID" value="KAJ3490823.1"/>
    <property type="molecule type" value="Genomic_DNA"/>
</dbReference>
<sequence>MNEPGDNVGATAPGGAHAATWDTEDDDSFINEALNMATENDRIRTYAPEEPFRLSFIDVTCLLVNRTIGTGIFNGPKEVMKGARTPGVAMLMWFCGCIYCLSGSHVFLEYGLNVPRYVIDGVEQSVPRSGGELHYLQYVFSRPRYKEDTIVLISVMFGLGFICVGNMASNCIDCAVKLLILANNDSPSQALIRGIAIVIATITCFIHAFSRRGGILLNNLLAVVKFLFLVSIVIATWVVAGSVYGVHGIPKPSDHNPAVEKPDDELNSNAEAFLFIVFAFFGFDQPSYVLGEIKHPRKNFPKAMWWGMGLVSVMYLAVNICYMLVVPTDVQMKQNVAQEFFARVFNSNDRAEQTVNAFLIISSFGNVVVWTFTAARMKQEIAKQCYLPFSKFFAIDKDVSLGRFLLWLASFRSESSNRNSRRIAFLNPANHREKTPVGAFTLHLSSCIVLICATWGMDADDAYSTLSSLFSYLLAAWFGAFLATGILILHIWGPPATQPIRTPNHRGPAGQAAVRKSWKDITKGSVNPKMSIICAVLYLIGSLYPIIARWVPPPSKKGAEKRRVVWYAVPLAAMCIMVFSTLWFLGFLAIAKYKRWRYKLEFSRVSKPEFDWAERRDAPATEEHGHESDVASVRRLGGLILTHETIYPAWTRYRDEEPPLPVTQNLPIRRRPVGGPNPVQRGWHESWQMNATESRGNDFVNEGPPEAAYWDHNWEQTGRSERLGPATHSSNA</sequence>
<accession>A0ACC1QRP2</accession>
<protein>
    <submittedName>
        <fullName evidence="1">Uncharacterized protein</fullName>
    </submittedName>
</protein>
<evidence type="ECO:0000313" key="1">
    <source>
        <dbReference type="EMBL" id="KAJ3490823.1"/>
    </source>
</evidence>
<dbReference type="Proteomes" id="UP001148737">
    <property type="component" value="Unassembled WGS sequence"/>
</dbReference>
<organism evidence="1 2">
    <name type="scientific">Lecanicillium saksenae</name>
    <dbReference type="NCBI Taxonomy" id="468837"/>
    <lineage>
        <taxon>Eukaryota</taxon>
        <taxon>Fungi</taxon>
        <taxon>Dikarya</taxon>
        <taxon>Ascomycota</taxon>
        <taxon>Pezizomycotina</taxon>
        <taxon>Sordariomycetes</taxon>
        <taxon>Hypocreomycetidae</taxon>
        <taxon>Hypocreales</taxon>
        <taxon>Cordycipitaceae</taxon>
        <taxon>Lecanicillium</taxon>
    </lineage>
</organism>
<comment type="caution">
    <text evidence="1">The sequence shown here is derived from an EMBL/GenBank/DDBJ whole genome shotgun (WGS) entry which is preliminary data.</text>
</comment>
<evidence type="ECO:0000313" key="2">
    <source>
        <dbReference type="Proteomes" id="UP001148737"/>
    </source>
</evidence>
<name>A0ACC1QRP2_9HYPO</name>